<evidence type="ECO:0000256" key="4">
    <source>
        <dbReference type="ARBA" id="ARBA00022741"/>
    </source>
</evidence>
<evidence type="ECO:0000256" key="2">
    <source>
        <dbReference type="ARBA" id="ARBA00005417"/>
    </source>
</evidence>
<keyword evidence="5 9" id="KW-0067">ATP-binding</keyword>
<name>A0A7W7D808_9ACTN</name>
<dbReference type="GO" id="GO:0046677">
    <property type="term" value="P:response to antibiotic"/>
    <property type="evidence" value="ECO:0007669"/>
    <property type="project" value="UniProtKB-KW"/>
</dbReference>
<dbReference type="EMBL" id="JACHND010000001">
    <property type="protein sequence ID" value="MBB4701970.1"/>
    <property type="molecule type" value="Genomic_DNA"/>
</dbReference>
<evidence type="ECO:0000256" key="1">
    <source>
        <dbReference type="ARBA" id="ARBA00004202"/>
    </source>
</evidence>
<dbReference type="Gene3D" id="3.40.50.300">
    <property type="entry name" value="P-loop containing nucleotide triphosphate hydrolases"/>
    <property type="match status" value="1"/>
</dbReference>
<dbReference type="InterPro" id="IPR025302">
    <property type="entry name" value="DrrA1/2-like_C"/>
</dbReference>
<keyword evidence="10" id="KW-1185">Reference proteome</keyword>
<dbReference type="InterPro" id="IPR027417">
    <property type="entry name" value="P-loop_NTPase"/>
</dbReference>
<reference evidence="9 10" key="1">
    <citation type="submission" date="2020-08" db="EMBL/GenBank/DDBJ databases">
        <title>Sequencing the genomes of 1000 actinobacteria strains.</title>
        <authorList>
            <person name="Klenk H.-P."/>
        </authorList>
    </citation>
    <scope>NUCLEOTIDE SEQUENCE [LARGE SCALE GENOMIC DNA]</scope>
    <source>
        <strain evidence="9 10">DSM 45784</strain>
    </source>
</reference>
<proteinExistence type="inferred from homology"/>
<keyword evidence="6" id="KW-0046">Antibiotic resistance</keyword>
<dbReference type="PROSITE" id="PS50893">
    <property type="entry name" value="ABC_TRANSPORTER_2"/>
    <property type="match status" value="1"/>
</dbReference>
<dbReference type="SMART" id="SM00382">
    <property type="entry name" value="AAA"/>
    <property type="match status" value="1"/>
</dbReference>
<dbReference type="PANTHER" id="PTHR42711">
    <property type="entry name" value="ABC TRANSPORTER ATP-BINDING PROTEIN"/>
    <property type="match status" value="1"/>
</dbReference>
<dbReference type="GO" id="GO:0005886">
    <property type="term" value="C:plasma membrane"/>
    <property type="evidence" value="ECO:0007669"/>
    <property type="project" value="UniProtKB-SubCell"/>
</dbReference>
<evidence type="ECO:0000256" key="5">
    <source>
        <dbReference type="ARBA" id="ARBA00022840"/>
    </source>
</evidence>
<feature type="domain" description="ABC transporter" evidence="8">
    <location>
        <begin position="2"/>
        <end position="229"/>
    </location>
</feature>
<comment type="similarity">
    <text evidence="2">Belongs to the ABC transporter superfamily.</text>
</comment>
<dbReference type="InterPro" id="IPR050763">
    <property type="entry name" value="ABC_transporter_ATP-binding"/>
</dbReference>
<comment type="caution">
    <text evidence="9">The sequence shown here is derived from an EMBL/GenBank/DDBJ whole genome shotgun (WGS) entry which is preliminary data.</text>
</comment>
<evidence type="ECO:0000313" key="10">
    <source>
        <dbReference type="Proteomes" id="UP000542210"/>
    </source>
</evidence>
<dbReference type="SUPFAM" id="SSF52540">
    <property type="entry name" value="P-loop containing nucleoside triphosphate hydrolases"/>
    <property type="match status" value="1"/>
</dbReference>
<dbReference type="Pfam" id="PF13732">
    <property type="entry name" value="DrrA1-3_C"/>
    <property type="match status" value="1"/>
</dbReference>
<gene>
    <name evidence="9" type="ORF">BJ982_003514</name>
</gene>
<protein>
    <submittedName>
        <fullName evidence="9">ABC-2 type transport system ATP-binding protein</fullName>
    </submittedName>
</protein>
<dbReference type="Proteomes" id="UP000542210">
    <property type="component" value="Unassembled WGS sequence"/>
</dbReference>
<dbReference type="GO" id="GO:0005524">
    <property type="term" value="F:ATP binding"/>
    <property type="evidence" value="ECO:0007669"/>
    <property type="project" value="UniProtKB-KW"/>
</dbReference>
<evidence type="ECO:0000256" key="6">
    <source>
        <dbReference type="ARBA" id="ARBA00023251"/>
    </source>
</evidence>
<dbReference type="PANTHER" id="PTHR42711:SF5">
    <property type="entry name" value="ABC TRANSPORTER ATP-BINDING PROTEIN NATA"/>
    <property type="match status" value="1"/>
</dbReference>
<comment type="subcellular location">
    <subcellularLocation>
        <location evidence="1">Cell membrane</location>
        <topology evidence="1">Peripheral membrane protein</topology>
    </subcellularLocation>
</comment>
<dbReference type="AlphaFoldDB" id="A0A7W7D808"/>
<evidence type="ECO:0000256" key="7">
    <source>
        <dbReference type="SAM" id="MobiDB-lite"/>
    </source>
</evidence>
<dbReference type="Pfam" id="PF00005">
    <property type="entry name" value="ABC_tran"/>
    <property type="match status" value="1"/>
</dbReference>
<evidence type="ECO:0000256" key="3">
    <source>
        <dbReference type="ARBA" id="ARBA00022448"/>
    </source>
</evidence>
<dbReference type="PROSITE" id="PS00211">
    <property type="entry name" value="ABC_TRANSPORTER_1"/>
    <property type="match status" value="1"/>
</dbReference>
<dbReference type="GO" id="GO:0016887">
    <property type="term" value="F:ATP hydrolysis activity"/>
    <property type="evidence" value="ECO:0007669"/>
    <property type="project" value="InterPro"/>
</dbReference>
<organism evidence="9 10">
    <name type="scientific">Sphaerisporangium siamense</name>
    <dbReference type="NCBI Taxonomy" id="795645"/>
    <lineage>
        <taxon>Bacteria</taxon>
        <taxon>Bacillati</taxon>
        <taxon>Actinomycetota</taxon>
        <taxon>Actinomycetes</taxon>
        <taxon>Streptosporangiales</taxon>
        <taxon>Streptosporangiaceae</taxon>
        <taxon>Sphaerisporangium</taxon>
    </lineage>
</organism>
<feature type="region of interest" description="Disordered" evidence="7">
    <location>
        <begin position="240"/>
        <end position="259"/>
    </location>
</feature>
<evidence type="ECO:0000313" key="9">
    <source>
        <dbReference type="EMBL" id="MBB4701970.1"/>
    </source>
</evidence>
<sequence length="306" mass="33226">MLEIDGLRKRYGDVVALDGVSLTVTPGQMFGFVGANGAGKTTTMRIVMGVLSSDGGEVRWKGAKVGHDTRRRFGYMPEERGLYAKMRVAEQIEYFGKLGGMSPEAARRSAGDLIERLNLTERRGDDVDSLSLGNQQRVQLAVALIHDPELLVLDEPFSGLDPIAVDALAGVLAERKAAGVPVVFSSHQLDLVERLCDSVGIIKAGRLIAGGTVAELRARESRKLLRVVVTGAAPGWTDRLPGEIVSKTDRPRHGAPDAYGDDRYDEVVLMPTDDQEALRVAVQAGRVQHFAWQQPSLAEIFREVVA</sequence>
<keyword evidence="3" id="KW-0813">Transport</keyword>
<feature type="compositionally biased region" description="Basic and acidic residues" evidence="7">
    <location>
        <begin position="246"/>
        <end position="259"/>
    </location>
</feature>
<dbReference type="RefSeq" id="WP_184881403.1">
    <property type="nucleotide sequence ID" value="NZ_BOOV01000007.1"/>
</dbReference>
<dbReference type="InterPro" id="IPR003593">
    <property type="entry name" value="AAA+_ATPase"/>
</dbReference>
<dbReference type="InterPro" id="IPR003439">
    <property type="entry name" value="ABC_transporter-like_ATP-bd"/>
</dbReference>
<keyword evidence="4" id="KW-0547">Nucleotide-binding</keyword>
<accession>A0A7W7D808</accession>
<dbReference type="InterPro" id="IPR017871">
    <property type="entry name" value="ABC_transporter-like_CS"/>
</dbReference>
<evidence type="ECO:0000259" key="8">
    <source>
        <dbReference type="PROSITE" id="PS50893"/>
    </source>
</evidence>